<feature type="non-terminal residue" evidence="1">
    <location>
        <position position="61"/>
    </location>
</feature>
<sequence>MLYPYLTFEITGIDEKMYKEFTRNCLHLHLVEGSLKTGIAEILTEEKYKGKVFVEGLFVCQ</sequence>
<accession>X0YCP1</accession>
<proteinExistence type="predicted"/>
<comment type="caution">
    <text evidence="1">The sequence shown here is derived from an EMBL/GenBank/DDBJ whole genome shotgun (WGS) entry which is preliminary data.</text>
</comment>
<name>X0YCP1_9ZZZZ</name>
<dbReference type="EMBL" id="BART01008310">
    <property type="protein sequence ID" value="GAG53629.1"/>
    <property type="molecule type" value="Genomic_DNA"/>
</dbReference>
<gene>
    <name evidence="1" type="ORF">S01H4_18728</name>
</gene>
<organism evidence="1">
    <name type="scientific">marine sediment metagenome</name>
    <dbReference type="NCBI Taxonomy" id="412755"/>
    <lineage>
        <taxon>unclassified sequences</taxon>
        <taxon>metagenomes</taxon>
        <taxon>ecological metagenomes</taxon>
    </lineage>
</organism>
<evidence type="ECO:0000313" key="1">
    <source>
        <dbReference type="EMBL" id="GAG53629.1"/>
    </source>
</evidence>
<dbReference type="AlphaFoldDB" id="X0YCP1"/>
<protein>
    <submittedName>
        <fullName evidence="1">Uncharacterized protein</fullName>
    </submittedName>
</protein>
<reference evidence="1" key="1">
    <citation type="journal article" date="2014" name="Front. Microbiol.">
        <title>High frequency of phylogenetically diverse reductive dehalogenase-homologous genes in deep subseafloor sedimentary metagenomes.</title>
        <authorList>
            <person name="Kawai M."/>
            <person name="Futagami T."/>
            <person name="Toyoda A."/>
            <person name="Takaki Y."/>
            <person name="Nishi S."/>
            <person name="Hori S."/>
            <person name="Arai W."/>
            <person name="Tsubouchi T."/>
            <person name="Morono Y."/>
            <person name="Uchiyama I."/>
            <person name="Ito T."/>
            <person name="Fujiyama A."/>
            <person name="Inagaki F."/>
            <person name="Takami H."/>
        </authorList>
    </citation>
    <scope>NUCLEOTIDE SEQUENCE</scope>
    <source>
        <strain evidence="1">Expedition CK06-06</strain>
    </source>
</reference>